<sequence length="236" mass="25375">MSDEYNDQVSKHYAAYRPPIHGLILKQAIESIKPSFEKGLDIGCGTGLSSNALAAFCSEVVGIDPSAEMLANANSSHGVSFVQGTGDNLPVADSSIDIITFAGSLSYAKSDKLVDEILRVGKENITIVAYDFEVLLDDVLANLGVVVPSSTSNYNHAENFSEFKALAEIAVHQSRLLIPVTSEQLAHVLFSSSKRYSLLVERYGSNNTFANVIKALGASGQHEISVETYYSTYKSG</sequence>
<dbReference type="STRING" id="990268.JCM19235_2589"/>
<comment type="caution">
    <text evidence="5">The sequence shown here is derived from an EMBL/GenBank/DDBJ whole genome shotgun (WGS) entry which is preliminary data.</text>
</comment>
<proteinExistence type="inferred from homology"/>
<keyword evidence="3 5" id="KW-0808">Transferase</keyword>
<dbReference type="Proteomes" id="UP000029228">
    <property type="component" value="Unassembled WGS sequence"/>
</dbReference>
<keyword evidence="2 5" id="KW-0489">Methyltransferase</keyword>
<dbReference type="PANTHER" id="PTHR44942">
    <property type="entry name" value="METHYLTRANSF_11 DOMAIN-CONTAINING PROTEIN"/>
    <property type="match status" value="1"/>
</dbReference>
<evidence type="ECO:0000256" key="1">
    <source>
        <dbReference type="ARBA" id="ARBA00008361"/>
    </source>
</evidence>
<dbReference type="GO" id="GO:0032259">
    <property type="term" value="P:methylation"/>
    <property type="evidence" value="ECO:0007669"/>
    <property type="project" value="UniProtKB-KW"/>
</dbReference>
<dbReference type="InterPro" id="IPR029063">
    <property type="entry name" value="SAM-dependent_MTases_sf"/>
</dbReference>
<evidence type="ECO:0000313" key="5">
    <source>
        <dbReference type="EMBL" id="GAL19166.1"/>
    </source>
</evidence>
<dbReference type="Gene3D" id="3.40.50.150">
    <property type="entry name" value="Vaccinia Virus protein VP39"/>
    <property type="match status" value="1"/>
</dbReference>
<comment type="similarity">
    <text evidence="1">Belongs to the methyltransferase superfamily.</text>
</comment>
<evidence type="ECO:0000256" key="3">
    <source>
        <dbReference type="ARBA" id="ARBA00022679"/>
    </source>
</evidence>
<dbReference type="InterPro" id="IPR013216">
    <property type="entry name" value="Methyltransf_11"/>
</dbReference>
<dbReference type="PANTHER" id="PTHR44942:SF4">
    <property type="entry name" value="METHYLTRANSFERASE TYPE 11 DOMAIN-CONTAINING PROTEIN"/>
    <property type="match status" value="1"/>
</dbReference>
<reference evidence="5 6" key="1">
    <citation type="submission" date="2014-09" db="EMBL/GenBank/DDBJ databases">
        <title>Vibrio maritimus JCM 19235. (C45) whole genome shotgun sequence.</title>
        <authorList>
            <person name="Sawabe T."/>
            <person name="Meirelles P."/>
            <person name="Nakanishi M."/>
            <person name="Sayaka M."/>
            <person name="Hattori M."/>
            <person name="Ohkuma M."/>
        </authorList>
    </citation>
    <scope>NUCLEOTIDE SEQUENCE [LARGE SCALE GENOMIC DNA]</scope>
    <source>
        <strain evidence="6">JCM19235</strain>
    </source>
</reference>
<evidence type="ECO:0000259" key="4">
    <source>
        <dbReference type="Pfam" id="PF08241"/>
    </source>
</evidence>
<protein>
    <submittedName>
        <fullName evidence="5">SAM-dependent methyltransferases</fullName>
    </submittedName>
</protein>
<dbReference type="InterPro" id="IPR051052">
    <property type="entry name" value="Diverse_substrate_MTase"/>
</dbReference>
<organism evidence="5 6">
    <name type="scientific">Vibrio maritimus</name>
    <dbReference type="NCBI Taxonomy" id="990268"/>
    <lineage>
        <taxon>Bacteria</taxon>
        <taxon>Pseudomonadati</taxon>
        <taxon>Pseudomonadota</taxon>
        <taxon>Gammaproteobacteria</taxon>
        <taxon>Vibrionales</taxon>
        <taxon>Vibrionaceae</taxon>
        <taxon>Vibrio</taxon>
    </lineage>
</organism>
<dbReference type="Pfam" id="PF08241">
    <property type="entry name" value="Methyltransf_11"/>
    <property type="match status" value="1"/>
</dbReference>
<dbReference type="AlphaFoldDB" id="A0A090RV56"/>
<evidence type="ECO:0000313" key="6">
    <source>
        <dbReference type="Proteomes" id="UP000029228"/>
    </source>
</evidence>
<dbReference type="GO" id="GO:0008757">
    <property type="term" value="F:S-adenosylmethionine-dependent methyltransferase activity"/>
    <property type="evidence" value="ECO:0007669"/>
    <property type="project" value="InterPro"/>
</dbReference>
<accession>A0A090RV56</accession>
<dbReference type="CDD" id="cd02440">
    <property type="entry name" value="AdoMet_MTases"/>
    <property type="match status" value="1"/>
</dbReference>
<name>A0A090RV56_9VIBR</name>
<dbReference type="OrthoDB" id="9797252at2"/>
<gene>
    <name evidence="5" type="ORF">JCM19235_2589</name>
</gene>
<feature type="domain" description="Methyltransferase type 11" evidence="4">
    <location>
        <begin position="40"/>
        <end position="124"/>
    </location>
</feature>
<dbReference type="EMBL" id="BBMR01000003">
    <property type="protein sequence ID" value="GAL19166.1"/>
    <property type="molecule type" value="Genomic_DNA"/>
</dbReference>
<keyword evidence="6" id="KW-1185">Reference proteome</keyword>
<dbReference type="SUPFAM" id="SSF53335">
    <property type="entry name" value="S-adenosyl-L-methionine-dependent methyltransferases"/>
    <property type="match status" value="1"/>
</dbReference>
<evidence type="ECO:0000256" key="2">
    <source>
        <dbReference type="ARBA" id="ARBA00022603"/>
    </source>
</evidence>